<dbReference type="KEGG" id="apo:Arcpr_1321"/>
<dbReference type="PANTHER" id="PTHR11795:SF449">
    <property type="entry name" value="BRANCHED-CHAIN AMINO ACID TRANSPORT PERMEASE PROTEIN LIVH-RELATED"/>
    <property type="match status" value="1"/>
</dbReference>
<evidence type="ECO:0000256" key="6">
    <source>
        <dbReference type="ARBA" id="ARBA00022989"/>
    </source>
</evidence>
<feature type="transmembrane region" description="Helical" evidence="9">
    <location>
        <begin position="138"/>
        <end position="161"/>
    </location>
</feature>
<feature type="transmembrane region" description="Helical" evidence="9">
    <location>
        <begin position="33"/>
        <end position="52"/>
    </location>
</feature>
<dbReference type="STRING" id="572546.Arcpr_1321"/>
<dbReference type="Pfam" id="PF02653">
    <property type="entry name" value="BPD_transp_2"/>
    <property type="match status" value="1"/>
</dbReference>
<evidence type="ECO:0000313" key="10">
    <source>
        <dbReference type="EMBL" id="ADB58370.1"/>
    </source>
</evidence>
<feature type="transmembrane region" description="Helical" evidence="9">
    <location>
        <begin position="222"/>
        <end position="247"/>
    </location>
</feature>
<gene>
    <name evidence="10" type="ordered locus">Arcpr_1321</name>
</gene>
<dbReference type="OrthoDB" id="43815at2157"/>
<keyword evidence="6 9" id="KW-1133">Transmembrane helix</keyword>
<dbReference type="HOGENOM" id="CLU_039929_1_0_2"/>
<dbReference type="Proteomes" id="UP000001901">
    <property type="component" value="Chromosome"/>
</dbReference>
<name>D2RE26_ARCPA</name>
<accession>D2RE26</accession>
<evidence type="ECO:0000256" key="4">
    <source>
        <dbReference type="ARBA" id="ARBA00022692"/>
    </source>
</evidence>
<dbReference type="GO" id="GO:0005886">
    <property type="term" value="C:plasma membrane"/>
    <property type="evidence" value="ECO:0007669"/>
    <property type="project" value="UniProtKB-SubCell"/>
</dbReference>
<dbReference type="CDD" id="cd06582">
    <property type="entry name" value="TM_PBP1_LivH_like"/>
    <property type="match status" value="1"/>
</dbReference>
<feature type="transmembrane region" description="Helical" evidence="9">
    <location>
        <begin position="191"/>
        <end position="210"/>
    </location>
</feature>
<dbReference type="GO" id="GO:0006865">
    <property type="term" value="P:amino acid transport"/>
    <property type="evidence" value="ECO:0007669"/>
    <property type="project" value="UniProtKB-KW"/>
</dbReference>
<keyword evidence="7 9" id="KW-0472">Membrane</keyword>
<evidence type="ECO:0000256" key="2">
    <source>
        <dbReference type="ARBA" id="ARBA00022448"/>
    </source>
</evidence>
<protein>
    <submittedName>
        <fullName evidence="10">Inner-membrane translocator</fullName>
    </submittedName>
</protein>
<dbReference type="PANTHER" id="PTHR11795">
    <property type="entry name" value="BRANCHED-CHAIN AMINO ACID TRANSPORT SYSTEM PERMEASE PROTEIN LIVH"/>
    <property type="match status" value="1"/>
</dbReference>
<keyword evidence="2" id="KW-0813">Transport</keyword>
<feature type="transmembrane region" description="Helical" evidence="9">
    <location>
        <begin position="6"/>
        <end position="26"/>
    </location>
</feature>
<keyword evidence="5" id="KW-0029">Amino-acid transport</keyword>
<comment type="similarity">
    <text evidence="8">Belongs to the binding-protein-dependent transport system permease family. LivHM subfamily.</text>
</comment>
<dbReference type="PaxDb" id="572546-Arcpr_1321"/>
<evidence type="ECO:0000256" key="9">
    <source>
        <dbReference type="SAM" id="Phobius"/>
    </source>
</evidence>
<evidence type="ECO:0000256" key="1">
    <source>
        <dbReference type="ARBA" id="ARBA00004651"/>
    </source>
</evidence>
<dbReference type="AlphaFoldDB" id="D2RE26"/>
<evidence type="ECO:0000256" key="3">
    <source>
        <dbReference type="ARBA" id="ARBA00022475"/>
    </source>
</evidence>
<sequence>MALIEGALIYANLMVLLALGLTITYITTSVPNFAQGSFAVFGSYVALTFLQICNIHPYHSLPLCFLFGGLLGLATYLIALRPLIGRGASVVTLMIATLAWDILLLGVIGAYSGFLSSITKKSTTNFLFTPLDFPVVGLHGRLVVSSLVILLTIVFLTFLLYKTKFGIALRASMENPALAEIMGINVEYTRLFSWFLSGALAGLAGGILPFKQQIFPVTGDVLIVSIFASSIVGGLSSLLGAVIGGYIVGLSESLASYALSLYFGPAILSYSKVIPLSILIATLLIAPKGIVSIRWRRLLKWLGR</sequence>
<feature type="transmembrane region" description="Helical" evidence="9">
    <location>
        <begin position="58"/>
        <end position="79"/>
    </location>
</feature>
<keyword evidence="11" id="KW-1185">Reference proteome</keyword>
<evidence type="ECO:0000313" key="11">
    <source>
        <dbReference type="Proteomes" id="UP000001901"/>
    </source>
</evidence>
<evidence type="ECO:0000256" key="7">
    <source>
        <dbReference type="ARBA" id="ARBA00023136"/>
    </source>
</evidence>
<feature type="transmembrane region" description="Helical" evidence="9">
    <location>
        <begin position="91"/>
        <end position="118"/>
    </location>
</feature>
<dbReference type="GO" id="GO:0022857">
    <property type="term" value="F:transmembrane transporter activity"/>
    <property type="evidence" value="ECO:0007669"/>
    <property type="project" value="InterPro"/>
</dbReference>
<dbReference type="EMBL" id="CP001857">
    <property type="protein sequence ID" value="ADB58370.1"/>
    <property type="molecule type" value="Genomic_DNA"/>
</dbReference>
<organism evidence="10 11">
    <name type="scientific">Archaeoglobus profundus (strain DSM 5631 / JCM 9629 / NBRC 100127 / Av18)</name>
    <dbReference type="NCBI Taxonomy" id="572546"/>
    <lineage>
        <taxon>Archaea</taxon>
        <taxon>Methanobacteriati</taxon>
        <taxon>Methanobacteriota</taxon>
        <taxon>Archaeoglobi</taxon>
        <taxon>Archaeoglobales</taxon>
        <taxon>Archaeoglobaceae</taxon>
        <taxon>Archaeoglobus</taxon>
    </lineage>
</organism>
<dbReference type="InterPro" id="IPR052157">
    <property type="entry name" value="BCAA_transport_permease"/>
</dbReference>
<dbReference type="RefSeq" id="WP_012940706.1">
    <property type="nucleotide sequence ID" value="NC_013741.1"/>
</dbReference>
<evidence type="ECO:0000256" key="8">
    <source>
        <dbReference type="ARBA" id="ARBA00037998"/>
    </source>
</evidence>
<proteinExistence type="inferred from homology"/>
<dbReference type="eggNOG" id="arCOG01269">
    <property type="taxonomic scope" value="Archaea"/>
</dbReference>
<keyword evidence="3" id="KW-1003">Cell membrane</keyword>
<dbReference type="InterPro" id="IPR001851">
    <property type="entry name" value="ABC_transp_permease"/>
</dbReference>
<reference evidence="10 11" key="1">
    <citation type="journal article" date="2010" name="Stand. Genomic Sci.">
        <title>Complete genome sequence of Archaeoglobus profundus type strain (AV18).</title>
        <authorList>
            <person name="von Jan M."/>
            <person name="Lapidus A."/>
            <person name="Del Rio T.G."/>
            <person name="Copeland A."/>
            <person name="Tice H."/>
            <person name="Cheng J.F."/>
            <person name="Lucas S."/>
            <person name="Chen F."/>
            <person name="Nolan M."/>
            <person name="Goodwin L."/>
            <person name="Han C."/>
            <person name="Pitluck S."/>
            <person name="Liolios K."/>
            <person name="Ivanova N."/>
            <person name="Mavromatis K."/>
            <person name="Ovchinnikova G."/>
            <person name="Chertkov O."/>
            <person name="Pati A."/>
            <person name="Chen A."/>
            <person name="Palaniappan K."/>
            <person name="Land M."/>
            <person name="Hauser L."/>
            <person name="Chang Y.J."/>
            <person name="Jeffries C.D."/>
            <person name="Saunders E."/>
            <person name="Brettin T."/>
            <person name="Detter J.C."/>
            <person name="Chain P."/>
            <person name="Eichinger K."/>
            <person name="Huber H."/>
            <person name="Spring S."/>
            <person name="Rohde M."/>
            <person name="Goker M."/>
            <person name="Wirth R."/>
            <person name="Woyke T."/>
            <person name="Bristow J."/>
            <person name="Eisen J.A."/>
            <person name="Markowitz V."/>
            <person name="Hugenholtz P."/>
            <person name="Kyrpides N.C."/>
            <person name="Klenk H.P."/>
        </authorList>
    </citation>
    <scope>NUCLEOTIDE SEQUENCE [LARGE SCALE GENOMIC DNA]</scope>
    <source>
        <strain evidence="11">DSM 5631 / JCM 9629 / NBRC 100127 / Av18</strain>
    </source>
</reference>
<comment type="subcellular location">
    <subcellularLocation>
        <location evidence="1">Cell membrane</location>
        <topology evidence="1">Multi-pass membrane protein</topology>
    </subcellularLocation>
</comment>
<evidence type="ECO:0000256" key="5">
    <source>
        <dbReference type="ARBA" id="ARBA00022970"/>
    </source>
</evidence>
<keyword evidence="4 9" id="KW-0812">Transmembrane</keyword>
<dbReference type="GeneID" id="8740008"/>